<dbReference type="InterPro" id="IPR009071">
    <property type="entry name" value="HMG_box_dom"/>
</dbReference>
<dbReference type="SMART" id="SM00398">
    <property type="entry name" value="HMG"/>
    <property type="match status" value="1"/>
</dbReference>
<dbReference type="GO" id="GO:0010468">
    <property type="term" value="P:regulation of gene expression"/>
    <property type="evidence" value="ECO:0007669"/>
    <property type="project" value="TreeGrafter"/>
</dbReference>
<dbReference type="Gene3D" id="3.30.160.60">
    <property type="entry name" value="Classic Zinc Finger"/>
    <property type="match status" value="1"/>
</dbReference>
<gene>
    <name evidence="6" type="ORF">BSL78_13873</name>
</gene>
<evidence type="ECO:0000256" key="4">
    <source>
        <dbReference type="SAM" id="MobiDB-lite"/>
    </source>
</evidence>
<sequence length="376" mass="42771">MLAKWWVQIAGQLVISHVSLLQAPQTNSFIPLVTQSVEAPVISQTEVPDSTSDGLTPTLTRRKGGWPKGKRRKVNPVEATQVPRAPTTSYMIYFRENRERIEKEHQSLSFKDLLKVIGNSWAALTDDERKIYRDKAARLKQQYLSEVKTHAQTEAYQTLIRKEAVKKLSNADEEDPLNPNELYCKVCDQYFSNVHNKKEHLSGRQHVNTVGKKLYCFTQQQDHPDQGIPGADQLEGLEESVKKDLANLSGIRAEIMELHAQRELEVKNLKREATDNLLKNIQLNRELKDLQGITMPPNSLAHIVLFSEIAGYLRKAGSRSEESQDNRGVTSGEIKRPPFADDIIWCPALQVTKAVEFTSWDSGMKRNKWFATPSRK</sequence>
<protein>
    <recommendedName>
        <fullName evidence="5">HMG box domain-containing protein</fullName>
    </recommendedName>
</protein>
<feature type="compositionally biased region" description="Basic residues" evidence="4">
    <location>
        <begin position="60"/>
        <end position="74"/>
    </location>
</feature>
<evidence type="ECO:0000256" key="2">
    <source>
        <dbReference type="ARBA" id="ARBA00023242"/>
    </source>
</evidence>
<dbReference type="InterPro" id="IPR051965">
    <property type="entry name" value="ChromReg_NeuronalGeneExpr"/>
</dbReference>
<dbReference type="AlphaFoldDB" id="A0A2G8KMK3"/>
<comment type="caution">
    <text evidence="6">The sequence shown here is derived from an EMBL/GenBank/DDBJ whole genome shotgun (WGS) entry which is preliminary data.</text>
</comment>
<dbReference type="Proteomes" id="UP000230750">
    <property type="component" value="Unassembled WGS sequence"/>
</dbReference>
<evidence type="ECO:0000313" key="6">
    <source>
        <dbReference type="EMBL" id="PIK49249.1"/>
    </source>
</evidence>
<proteinExistence type="predicted"/>
<dbReference type="EMBL" id="MRZV01000474">
    <property type="protein sequence ID" value="PIK49249.1"/>
    <property type="molecule type" value="Genomic_DNA"/>
</dbReference>
<dbReference type="OrthoDB" id="3213154at2759"/>
<keyword evidence="7" id="KW-1185">Reference proteome</keyword>
<dbReference type="SUPFAM" id="SSF47095">
    <property type="entry name" value="HMG-box"/>
    <property type="match status" value="1"/>
</dbReference>
<reference evidence="6 7" key="1">
    <citation type="journal article" date="2017" name="PLoS Biol.">
        <title>The sea cucumber genome provides insights into morphological evolution and visceral regeneration.</title>
        <authorList>
            <person name="Zhang X."/>
            <person name="Sun L."/>
            <person name="Yuan J."/>
            <person name="Sun Y."/>
            <person name="Gao Y."/>
            <person name="Zhang L."/>
            <person name="Li S."/>
            <person name="Dai H."/>
            <person name="Hamel J.F."/>
            <person name="Liu C."/>
            <person name="Yu Y."/>
            <person name="Liu S."/>
            <person name="Lin W."/>
            <person name="Guo K."/>
            <person name="Jin S."/>
            <person name="Xu P."/>
            <person name="Storey K.B."/>
            <person name="Huan P."/>
            <person name="Zhang T."/>
            <person name="Zhou Y."/>
            <person name="Zhang J."/>
            <person name="Lin C."/>
            <person name="Li X."/>
            <person name="Xing L."/>
            <person name="Huo D."/>
            <person name="Sun M."/>
            <person name="Wang L."/>
            <person name="Mercier A."/>
            <person name="Li F."/>
            <person name="Yang H."/>
            <person name="Xiang J."/>
        </authorList>
    </citation>
    <scope>NUCLEOTIDE SEQUENCE [LARGE SCALE GENOMIC DNA]</scope>
    <source>
        <strain evidence="6">Shaxun</strain>
        <tissue evidence="6">Muscle</tissue>
    </source>
</reference>
<dbReference type="PANTHER" id="PTHR46040">
    <property type="entry name" value="HIGH MOBILITY GROUP PROTEIN 2"/>
    <property type="match status" value="1"/>
</dbReference>
<feature type="domain" description="HMG box" evidence="5">
    <location>
        <begin position="83"/>
        <end position="151"/>
    </location>
</feature>
<name>A0A2G8KMK3_STIJA</name>
<dbReference type="PROSITE" id="PS50118">
    <property type="entry name" value="HMG_BOX_2"/>
    <property type="match status" value="1"/>
</dbReference>
<keyword evidence="1 3" id="KW-0238">DNA-binding</keyword>
<dbReference type="InterPro" id="IPR013087">
    <property type="entry name" value="Znf_C2H2_type"/>
</dbReference>
<dbReference type="Gene3D" id="1.10.30.10">
    <property type="entry name" value="High mobility group box domain"/>
    <property type="match status" value="1"/>
</dbReference>
<dbReference type="InterPro" id="IPR036236">
    <property type="entry name" value="Znf_C2H2_sf"/>
</dbReference>
<dbReference type="STRING" id="307972.A0A2G8KMK3"/>
<evidence type="ECO:0000259" key="5">
    <source>
        <dbReference type="PROSITE" id="PS50118"/>
    </source>
</evidence>
<dbReference type="SUPFAM" id="SSF57667">
    <property type="entry name" value="beta-beta-alpha zinc fingers"/>
    <property type="match status" value="1"/>
</dbReference>
<dbReference type="Pfam" id="PF00505">
    <property type="entry name" value="HMG_box"/>
    <property type="match status" value="1"/>
</dbReference>
<feature type="region of interest" description="Disordered" evidence="4">
    <location>
        <begin position="45"/>
        <end position="75"/>
    </location>
</feature>
<dbReference type="PROSITE" id="PS00028">
    <property type="entry name" value="ZINC_FINGER_C2H2_1"/>
    <property type="match status" value="1"/>
</dbReference>
<dbReference type="GO" id="GO:0005634">
    <property type="term" value="C:nucleus"/>
    <property type="evidence" value="ECO:0007669"/>
    <property type="project" value="UniProtKB-UniRule"/>
</dbReference>
<evidence type="ECO:0000313" key="7">
    <source>
        <dbReference type="Proteomes" id="UP000230750"/>
    </source>
</evidence>
<keyword evidence="2 3" id="KW-0539">Nucleus</keyword>
<dbReference type="PANTHER" id="PTHR46040:SF3">
    <property type="entry name" value="HIGH MOBILITY GROUP PROTEIN 2"/>
    <property type="match status" value="1"/>
</dbReference>
<dbReference type="GO" id="GO:0003677">
    <property type="term" value="F:DNA binding"/>
    <property type="evidence" value="ECO:0007669"/>
    <property type="project" value="UniProtKB-UniRule"/>
</dbReference>
<feature type="compositionally biased region" description="Polar residues" evidence="4">
    <location>
        <begin position="45"/>
        <end position="59"/>
    </location>
</feature>
<organism evidence="6 7">
    <name type="scientific">Stichopus japonicus</name>
    <name type="common">Sea cucumber</name>
    <dbReference type="NCBI Taxonomy" id="307972"/>
    <lineage>
        <taxon>Eukaryota</taxon>
        <taxon>Metazoa</taxon>
        <taxon>Echinodermata</taxon>
        <taxon>Eleutherozoa</taxon>
        <taxon>Echinozoa</taxon>
        <taxon>Holothuroidea</taxon>
        <taxon>Aspidochirotacea</taxon>
        <taxon>Aspidochirotida</taxon>
        <taxon>Stichopodidae</taxon>
        <taxon>Apostichopus</taxon>
    </lineage>
</organism>
<evidence type="ECO:0000256" key="3">
    <source>
        <dbReference type="PROSITE-ProRule" id="PRU00267"/>
    </source>
</evidence>
<evidence type="ECO:0000256" key="1">
    <source>
        <dbReference type="ARBA" id="ARBA00023125"/>
    </source>
</evidence>
<accession>A0A2G8KMK3</accession>
<feature type="DNA-binding region" description="HMG box" evidence="3">
    <location>
        <begin position="83"/>
        <end position="151"/>
    </location>
</feature>
<dbReference type="InterPro" id="IPR036910">
    <property type="entry name" value="HMG_box_dom_sf"/>
</dbReference>